<sequence length="222" mass="25046">MIVDCFNDFENEFSAIVYNDGLTSKPYLKIEPPISSKHVSKSETSLSEYDEKERNTLHFGDSFPLDISRYRDGTLLGKFPDTLCFQLGGVRRRMTWRQFILALGLHTEQEMAEAGFGAYWDGSERLIPDKGDLRDYWVKISSDRDFLGLTPFICLYSRPCERRAHRMIAYNISGRGQAPEKYPVHWASVAMQLVECSTSTPRGDCGTCGISGSLGTREMAAG</sequence>
<gene>
    <name evidence="1" type="ORF">Tco_0975280</name>
</gene>
<evidence type="ECO:0000313" key="1">
    <source>
        <dbReference type="EMBL" id="GJT49123.1"/>
    </source>
</evidence>
<proteinExistence type="predicted"/>
<keyword evidence="2" id="KW-1185">Reference proteome</keyword>
<comment type="caution">
    <text evidence="1">The sequence shown here is derived from an EMBL/GenBank/DDBJ whole genome shotgun (WGS) entry which is preliminary data.</text>
</comment>
<protein>
    <submittedName>
        <fullName evidence="1">Uncharacterized protein</fullName>
    </submittedName>
</protein>
<organism evidence="1 2">
    <name type="scientific">Tanacetum coccineum</name>
    <dbReference type="NCBI Taxonomy" id="301880"/>
    <lineage>
        <taxon>Eukaryota</taxon>
        <taxon>Viridiplantae</taxon>
        <taxon>Streptophyta</taxon>
        <taxon>Embryophyta</taxon>
        <taxon>Tracheophyta</taxon>
        <taxon>Spermatophyta</taxon>
        <taxon>Magnoliopsida</taxon>
        <taxon>eudicotyledons</taxon>
        <taxon>Gunneridae</taxon>
        <taxon>Pentapetalae</taxon>
        <taxon>asterids</taxon>
        <taxon>campanulids</taxon>
        <taxon>Asterales</taxon>
        <taxon>Asteraceae</taxon>
        <taxon>Asteroideae</taxon>
        <taxon>Anthemideae</taxon>
        <taxon>Anthemidinae</taxon>
        <taxon>Tanacetum</taxon>
    </lineage>
</organism>
<accession>A0ABQ5EE04</accession>
<reference evidence="1" key="2">
    <citation type="submission" date="2022-01" db="EMBL/GenBank/DDBJ databases">
        <authorList>
            <person name="Yamashiro T."/>
            <person name="Shiraishi A."/>
            <person name="Satake H."/>
            <person name="Nakayama K."/>
        </authorList>
    </citation>
    <scope>NUCLEOTIDE SEQUENCE</scope>
</reference>
<evidence type="ECO:0000313" key="2">
    <source>
        <dbReference type="Proteomes" id="UP001151760"/>
    </source>
</evidence>
<dbReference type="EMBL" id="BQNB010016211">
    <property type="protein sequence ID" value="GJT49123.1"/>
    <property type="molecule type" value="Genomic_DNA"/>
</dbReference>
<reference evidence="1" key="1">
    <citation type="journal article" date="2022" name="Int. J. Mol. Sci.">
        <title>Draft Genome of Tanacetum Coccineum: Genomic Comparison of Closely Related Tanacetum-Family Plants.</title>
        <authorList>
            <person name="Yamashiro T."/>
            <person name="Shiraishi A."/>
            <person name="Nakayama K."/>
            <person name="Satake H."/>
        </authorList>
    </citation>
    <scope>NUCLEOTIDE SEQUENCE</scope>
</reference>
<name>A0ABQ5EE04_9ASTR</name>
<dbReference type="Proteomes" id="UP001151760">
    <property type="component" value="Unassembled WGS sequence"/>
</dbReference>